<evidence type="ECO:0000313" key="3">
    <source>
        <dbReference type="Proteomes" id="UP001642405"/>
    </source>
</evidence>
<name>A0ABP0BF55_9PEZI</name>
<dbReference type="EMBL" id="CAWUHB010000014">
    <property type="protein sequence ID" value="CAK7217874.1"/>
    <property type="molecule type" value="Genomic_DNA"/>
</dbReference>
<dbReference type="PANTHER" id="PTHR47785">
    <property type="entry name" value="ZN(II)2CYS6 TRANSCRIPTION FACTOR (EUROFUNG)-RELATED-RELATED"/>
    <property type="match status" value="1"/>
</dbReference>
<dbReference type="CDD" id="cd12148">
    <property type="entry name" value="fungal_TF_MHR"/>
    <property type="match status" value="1"/>
</dbReference>
<dbReference type="PANTHER" id="PTHR47785:SF5">
    <property type="entry name" value="ZN(II)2CYS6 TRANSCRIPTION FACTOR (EUROFUNG)"/>
    <property type="match status" value="1"/>
</dbReference>
<sequence length="543" mass="58682">MNYPRRRAPIALCSGAGISCDYQEVHPGHGSPRHDEGGSGGSSSNSNNSNNNTSDNSQSSSSSSANASSTMAEMQRMLGQLESEHAVGAAADAAAEHSYTRAAAGVGSVTRDAVYTGTSRRSDNSRGRDSKHDHGRVTWAAWAAWATPTSTITTTTRSWTQVSPCTHSVHGAIYLCCLDRPLPAWALVHMASIKLQTIVVQLKGHPLPRDATDYVVRLCWTCFLLECDALAEFHLPRSGMELIIDSMPFPSFSEADTGHHDDAGRSGMMFLALCSIRRLLNRVHKTVYDANYNAVVVVVVPAAAPKPHRHHRHRHDLANSMSLSLSAVTSTATPPMAAVCPLWPPSMSMAMTTPDMAAASLSLGGNPHANPQPPAVVSVRLDLDTRLRLRYWSAKHIICRPCLVFAASYRLPEGYPSTPGLSSGLPDYVLHLSQTCIEGCRQYILMAAYQLRERTQYTWMTMQSALACAFVITIAARCPLLRFLVPDAAGLLQQVLVSTQRWATPGSSAESISWNEYDFAERAHEGGIAGGVDGEGGRVVMNV</sequence>
<organism evidence="2 3">
    <name type="scientific">Sporothrix curviconia</name>
    <dbReference type="NCBI Taxonomy" id="1260050"/>
    <lineage>
        <taxon>Eukaryota</taxon>
        <taxon>Fungi</taxon>
        <taxon>Dikarya</taxon>
        <taxon>Ascomycota</taxon>
        <taxon>Pezizomycotina</taxon>
        <taxon>Sordariomycetes</taxon>
        <taxon>Sordariomycetidae</taxon>
        <taxon>Ophiostomatales</taxon>
        <taxon>Ophiostomataceae</taxon>
        <taxon>Sporothrix</taxon>
    </lineage>
</organism>
<feature type="compositionally biased region" description="Basic and acidic residues" evidence="1">
    <location>
        <begin position="24"/>
        <end position="37"/>
    </location>
</feature>
<reference evidence="2 3" key="1">
    <citation type="submission" date="2024-01" db="EMBL/GenBank/DDBJ databases">
        <authorList>
            <person name="Allen C."/>
            <person name="Tagirdzhanova G."/>
        </authorList>
    </citation>
    <scope>NUCLEOTIDE SEQUENCE [LARGE SCALE GENOMIC DNA]</scope>
</reference>
<proteinExistence type="predicted"/>
<gene>
    <name evidence="2" type="ORF">SCUCBS95973_003295</name>
</gene>
<feature type="compositionally biased region" description="Low complexity" evidence="1">
    <location>
        <begin position="42"/>
        <end position="69"/>
    </location>
</feature>
<dbReference type="Proteomes" id="UP001642405">
    <property type="component" value="Unassembled WGS sequence"/>
</dbReference>
<evidence type="ECO:0000256" key="1">
    <source>
        <dbReference type="SAM" id="MobiDB-lite"/>
    </source>
</evidence>
<keyword evidence="3" id="KW-1185">Reference proteome</keyword>
<feature type="region of interest" description="Disordered" evidence="1">
    <location>
        <begin position="24"/>
        <end position="73"/>
    </location>
</feature>
<dbReference type="PROSITE" id="PS51257">
    <property type="entry name" value="PROKAR_LIPOPROTEIN"/>
    <property type="match status" value="1"/>
</dbReference>
<accession>A0ABP0BF55</accession>
<protein>
    <recommendedName>
        <fullName evidence="4">Transcription factor domain-containing protein</fullName>
    </recommendedName>
</protein>
<evidence type="ECO:0000313" key="2">
    <source>
        <dbReference type="EMBL" id="CAK7217874.1"/>
    </source>
</evidence>
<dbReference type="InterPro" id="IPR053181">
    <property type="entry name" value="EcdB-like_regulator"/>
</dbReference>
<evidence type="ECO:0008006" key="4">
    <source>
        <dbReference type="Google" id="ProtNLM"/>
    </source>
</evidence>
<comment type="caution">
    <text evidence="2">The sequence shown here is derived from an EMBL/GenBank/DDBJ whole genome shotgun (WGS) entry which is preliminary data.</text>
</comment>